<protein>
    <recommendedName>
        <fullName evidence="4">Cyclic nucleotide-binding domain-containing protein</fullName>
    </recommendedName>
</protein>
<evidence type="ECO:0000256" key="1">
    <source>
        <dbReference type="SAM" id="MobiDB-lite"/>
    </source>
</evidence>
<dbReference type="AlphaFoldDB" id="A0AAW8NXT5"/>
<feature type="region of interest" description="Disordered" evidence="1">
    <location>
        <begin position="68"/>
        <end position="87"/>
    </location>
</feature>
<name>A0AAW8NXT5_9HYPH</name>
<evidence type="ECO:0000313" key="2">
    <source>
        <dbReference type="EMBL" id="MDR9759684.1"/>
    </source>
</evidence>
<accession>A0AAW8NXT5</accession>
<organism evidence="2 3">
    <name type="scientific">Rhizobium redzepovicii</name>
    <dbReference type="NCBI Taxonomy" id="2867518"/>
    <lineage>
        <taxon>Bacteria</taxon>
        <taxon>Pseudomonadati</taxon>
        <taxon>Pseudomonadota</taxon>
        <taxon>Alphaproteobacteria</taxon>
        <taxon>Hyphomicrobiales</taxon>
        <taxon>Rhizobiaceae</taxon>
        <taxon>Rhizobium/Agrobacterium group</taxon>
        <taxon>Rhizobium</taxon>
    </lineage>
</organism>
<sequence>MVLETENTPVSDVYLLEAGLASIVARFPGGRDIEVGIVGREGMTGAAVVLGGFQSANRRGLIEEAHGSGLPRRIPASDRQASGALSGSPALIRPHWFHHLGGRIERKPASVRFRTRS</sequence>
<dbReference type="EMBL" id="JAVLSH010000003">
    <property type="protein sequence ID" value="MDR9759684.1"/>
    <property type="molecule type" value="Genomic_DNA"/>
</dbReference>
<dbReference type="RefSeq" id="WP_310804484.1">
    <property type="nucleotide sequence ID" value="NZ_JAVLSG010000002.1"/>
</dbReference>
<evidence type="ECO:0000313" key="3">
    <source>
        <dbReference type="Proteomes" id="UP001269402"/>
    </source>
</evidence>
<gene>
    <name evidence="2" type="ORF">RJJ37_08540</name>
</gene>
<comment type="caution">
    <text evidence="2">The sequence shown here is derived from an EMBL/GenBank/DDBJ whole genome shotgun (WGS) entry which is preliminary data.</text>
</comment>
<dbReference type="Proteomes" id="UP001269402">
    <property type="component" value="Unassembled WGS sequence"/>
</dbReference>
<keyword evidence="3" id="KW-1185">Reference proteome</keyword>
<proteinExistence type="predicted"/>
<evidence type="ECO:0008006" key="4">
    <source>
        <dbReference type="Google" id="ProtNLM"/>
    </source>
</evidence>
<reference evidence="3" key="1">
    <citation type="submission" date="2023-07" db="EMBL/GenBank/DDBJ databases">
        <title>Genomic characterization of faba bean (Vicia faba) microsymbionts in Mexican soils.</title>
        <authorList>
            <person name="Rivera Orduna F.N."/>
            <person name="Guevara-Luna J."/>
            <person name="Yan J."/>
            <person name="Arroyo-Herrera I."/>
            <person name="Li Y."/>
            <person name="Vasquez-Murrieta M.S."/>
            <person name="Wang E.T."/>
        </authorList>
    </citation>
    <scope>NUCLEOTIDE SEQUENCE [LARGE SCALE GENOMIC DNA]</scope>
    <source>
        <strain evidence="3">CH6</strain>
    </source>
</reference>